<dbReference type="PANTHER" id="PTHR42700:SF1">
    <property type="entry name" value="SULFATE ADENYLYLTRANSFERASE"/>
    <property type="match status" value="1"/>
</dbReference>
<organism evidence="4 5">
    <name type="scientific">Frankia nepalensis</name>
    <dbReference type="NCBI Taxonomy" id="1836974"/>
    <lineage>
        <taxon>Bacteria</taxon>
        <taxon>Bacillati</taxon>
        <taxon>Actinomycetota</taxon>
        <taxon>Actinomycetes</taxon>
        <taxon>Frankiales</taxon>
        <taxon>Frankiaceae</taxon>
        <taxon>Frankia</taxon>
    </lineage>
</organism>
<dbReference type="GO" id="GO:0004020">
    <property type="term" value="F:adenylylsulfate kinase activity"/>
    <property type="evidence" value="ECO:0007669"/>
    <property type="project" value="UniProtKB-EC"/>
</dbReference>
<dbReference type="GO" id="GO:0010134">
    <property type="term" value="P:sulfate assimilation via adenylyl sulfate reduction"/>
    <property type="evidence" value="ECO:0007669"/>
    <property type="project" value="TreeGrafter"/>
</dbReference>
<dbReference type="InterPro" id="IPR027417">
    <property type="entry name" value="P-loop_NTPase"/>
</dbReference>
<dbReference type="AlphaFoldDB" id="A0A937UNJ1"/>
<keyword evidence="4" id="KW-0418">Kinase</keyword>
<dbReference type="EC" id="2.7.1.25" evidence="4"/>
<accession>A0A937UNJ1</accession>
<dbReference type="SUPFAM" id="SSF52540">
    <property type="entry name" value="P-loop containing nucleoside triphosphate hydrolases"/>
    <property type="match status" value="1"/>
</dbReference>
<keyword evidence="5" id="KW-1185">Reference proteome</keyword>
<evidence type="ECO:0000256" key="2">
    <source>
        <dbReference type="SAM" id="MobiDB-lite"/>
    </source>
</evidence>
<feature type="region of interest" description="Disordered" evidence="2">
    <location>
        <begin position="505"/>
        <end position="539"/>
    </location>
</feature>
<dbReference type="Proteomes" id="UP000604475">
    <property type="component" value="Unassembled WGS sequence"/>
</dbReference>
<dbReference type="GO" id="GO:0019379">
    <property type="term" value="P:sulfate assimilation, phosphoadenylyl sulfate reduction by phosphoadenylyl-sulfate reductase (thioredoxin)"/>
    <property type="evidence" value="ECO:0007669"/>
    <property type="project" value="TreeGrafter"/>
</dbReference>
<evidence type="ECO:0000256" key="1">
    <source>
        <dbReference type="ARBA" id="ARBA00022679"/>
    </source>
</evidence>
<dbReference type="InterPro" id="IPR015947">
    <property type="entry name" value="PUA-like_sf"/>
</dbReference>
<proteinExistence type="predicted"/>
<keyword evidence="1 4" id="KW-0808">Transferase</keyword>
<dbReference type="RefSeq" id="WP_203004378.1">
    <property type="nucleotide sequence ID" value="NZ_JADWYU010000128.1"/>
</dbReference>
<comment type="caution">
    <text evidence="4">The sequence shown here is derived from an EMBL/GenBank/DDBJ whole genome shotgun (WGS) entry which is preliminary data.</text>
</comment>
<dbReference type="SUPFAM" id="SSF52374">
    <property type="entry name" value="Nucleotidylyl transferase"/>
    <property type="match status" value="1"/>
</dbReference>
<dbReference type="Gene3D" id="3.40.50.300">
    <property type="entry name" value="P-loop containing nucleotide triphosphate hydrolases"/>
    <property type="match status" value="1"/>
</dbReference>
<reference evidence="4" key="1">
    <citation type="submission" date="2020-12" db="EMBL/GenBank/DDBJ databases">
        <title>Genomic characterization of non-nitrogen-fixing Frankia strains.</title>
        <authorList>
            <person name="Carlos-Shanley C."/>
            <person name="Guerra T."/>
            <person name="Hahn D."/>
        </authorList>
    </citation>
    <scope>NUCLEOTIDE SEQUENCE</scope>
    <source>
        <strain evidence="4">CN6</strain>
    </source>
</reference>
<sequence length="569" mass="58570">MPAITHTPGGSPGEPSGSSAVADAARAAELTAASAGWRSLRLTLAQLADLELLLLGAFGPAPGYPEETLRDGLRLPALLVPDEAGAGLGPGDPVALRDRDGAMIAALRVGLVHRSGEADAGDLPSGMIRLVGRIEGVRLPRHPDYPGLRPRPAELRAELLARGWLTPGGRAPWAVWADSLLHTADVARLRALTRQGKRCVVLAPVGGTDPADPRHHLRVRALHAALDALEEPVRPTEATLVGEALAAEATRPAALGRVTPPAPMTPLARGPRPTGSQPAHVLLVLVPVVPSPELAAPREPGITATPLRGAAPNGEPGEADRIAELATLRAHLAEFYGLGGSLTGPALGAPERAELTALLAAGRPIPAELTPPAVAAELARAYPPRYARGFVALFTGPSGPGSTLARLLVIRLLERGDRHVTLLDGGALDDGAGTPLSAGLGSSRADHEIDTDWIGFVAAEVAAAGGTVVCASITPSASVRARVRARVEATGAGFVLVHVSAPPDVREARDRERLDGEAPAGPPPEPAGGAGPYEEPTDAEVTVDISRLSSEEAVEAVLTYLHAEGWLLP</sequence>
<dbReference type="PANTHER" id="PTHR42700">
    <property type="entry name" value="SULFATE ADENYLYLTRANSFERASE"/>
    <property type="match status" value="1"/>
</dbReference>
<dbReference type="EMBL" id="JAEACQ010000239">
    <property type="protein sequence ID" value="MBL7629924.1"/>
    <property type="molecule type" value="Genomic_DNA"/>
</dbReference>
<dbReference type="GO" id="GO:0004781">
    <property type="term" value="F:sulfate adenylyltransferase (ATP) activity"/>
    <property type="evidence" value="ECO:0007669"/>
    <property type="project" value="TreeGrafter"/>
</dbReference>
<name>A0A937UNJ1_9ACTN</name>
<evidence type="ECO:0000313" key="4">
    <source>
        <dbReference type="EMBL" id="MBL7629924.1"/>
    </source>
</evidence>
<dbReference type="InterPro" id="IPR059117">
    <property type="entry name" value="APS_kinase_dom"/>
</dbReference>
<gene>
    <name evidence="4" type="ORF">I7412_22685</name>
</gene>
<feature type="compositionally biased region" description="Basic and acidic residues" evidence="2">
    <location>
        <begin position="505"/>
        <end position="516"/>
    </location>
</feature>
<dbReference type="GO" id="GO:0005737">
    <property type="term" value="C:cytoplasm"/>
    <property type="evidence" value="ECO:0007669"/>
    <property type="project" value="TreeGrafter"/>
</dbReference>
<dbReference type="InterPro" id="IPR050512">
    <property type="entry name" value="Sulf_AdTrans/APS_kinase"/>
</dbReference>
<feature type="domain" description="APS kinase" evidence="3">
    <location>
        <begin position="388"/>
        <end position="544"/>
    </location>
</feature>
<feature type="region of interest" description="Disordered" evidence="2">
    <location>
        <begin position="1"/>
        <end position="20"/>
    </location>
</feature>
<protein>
    <submittedName>
        <fullName evidence="4">Adenylyl-sulfate kinase</fullName>
        <ecNumber evidence="4">2.7.1.25</ecNumber>
    </submittedName>
</protein>
<dbReference type="SUPFAM" id="SSF88697">
    <property type="entry name" value="PUA domain-like"/>
    <property type="match status" value="1"/>
</dbReference>
<dbReference type="Gene3D" id="3.10.400.10">
    <property type="entry name" value="Sulfate adenylyltransferase"/>
    <property type="match status" value="1"/>
</dbReference>
<dbReference type="Pfam" id="PF01583">
    <property type="entry name" value="APS_kinase"/>
    <property type="match status" value="1"/>
</dbReference>
<evidence type="ECO:0000259" key="3">
    <source>
        <dbReference type="Pfam" id="PF01583"/>
    </source>
</evidence>
<evidence type="ECO:0000313" key="5">
    <source>
        <dbReference type="Proteomes" id="UP000604475"/>
    </source>
</evidence>